<evidence type="ECO:0000256" key="2">
    <source>
        <dbReference type="SAM" id="Phobius"/>
    </source>
</evidence>
<name>A0A699GLI6_TANCI</name>
<comment type="caution">
    <text evidence="3">The sequence shown here is derived from an EMBL/GenBank/DDBJ whole genome shotgun (WGS) entry which is preliminary data.</text>
</comment>
<dbReference type="EMBL" id="BKCJ010012807">
    <property type="protein sequence ID" value="GEV02193.1"/>
    <property type="molecule type" value="Genomic_DNA"/>
</dbReference>
<gene>
    <name evidence="3" type="ORF">Tci_074170</name>
</gene>
<feature type="transmembrane region" description="Helical" evidence="2">
    <location>
        <begin position="226"/>
        <end position="249"/>
    </location>
</feature>
<proteinExistence type="predicted"/>
<dbReference type="AlphaFoldDB" id="A0A699GLI6"/>
<reference evidence="3" key="1">
    <citation type="journal article" date="2019" name="Sci. Rep.">
        <title>Draft genome of Tanacetum cinerariifolium, the natural source of mosquito coil.</title>
        <authorList>
            <person name="Yamashiro T."/>
            <person name="Shiraishi A."/>
            <person name="Satake H."/>
            <person name="Nakayama K."/>
        </authorList>
    </citation>
    <scope>NUCLEOTIDE SEQUENCE</scope>
</reference>
<evidence type="ECO:0000313" key="3">
    <source>
        <dbReference type="EMBL" id="GEV02193.1"/>
    </source>
</evidence>
<keyword evidence="2" id="KW-0812">Transmembrane</keyword>
<feature type="compositionally biased region" description="Basic and acidic residues" evidence="1">
    <location>
        <begin position="84"/>
        <end position="102"/>
    </location>
</feature>
<sequence length="383" mass="43579">MSVYDFLCMPFLDKVMVREEPHGLDTSILDRVVNHTTSPAPAGTAIPSKQKASIRPEISTNVTKKTRSSKKVSRAGSSGQAARDGVKQADDGTIDDGDHHDDTEFTMEDIEIPNDVSQGEHINVTPLRTFDPSIGLDAIYPLILIPDKEVKPHVKISRGIRRTTRASLYAYHAKMCLILLRRLLQLLMFSLRMLMMVGTIVMVMWIPIMRLELVILLVMCLREISFLMTLGLTTSLILIIKVLVVTLLLTPKAIGRKYMEQILVYKKKLYKDPKVCRTAIDRFLTPDKTHRLKELCSMQIIKKQNADIRQQSKYVVHANKEVSRLKAQLRVLKSKYFTPLVQRFLKSGEFNQEFTGVLNMAISVRVKRGLHMDCTDEELKELS</sequence>
<feature type="compositionally biased region" description="Basic residues" evidence="1">
    <location>
        <begin position="64"/>
        <end position="73"/>
    </location>
</feature>
<evidence type="ECO:0000256" key="1">
    <source>
        <dbReference type="SAM" id="MobiDB-lite"/>
    </source>
</evidence>
<protein>
    <submittedName>
        <fullName evidence="3">Uncharacterized protein</fullName>
    </submittedName>
</protein>
<organism evidence="3">
    <name type="scientific">Tanacetum cinerariifolium</name>
    <name type="common">Dalmatian daisy</name>
    <name type="synonym">Chrysanthemum cinerariifolium</name>
    <dbReference type="NCBI Taxonomy" id="118510"/>
    <lineage>
        <taxon>Eukaryota</taxon>
        <taxon>Viridiplantae</taxon>
        <taxon>Streptophyta</taxon>
        <taxon>Embryophyta</taxon>
        <taxon>Tracheophyta</taxon>
        <taxon>Spermatophyta</taxon>
        <taxon>Magnoliopsida</taxon>
        <taxon>eudicotyledons</taxon>
        <taxon>Gunneridae</taxon>
        <taxon>Pentapetalae</taxon>
        <taxon>asterids</taxon>
        <taxon>campanulids</taxon>
        <taxon>Asterales</taxon>
        <taxon>Asteraceae</taxon>
        <taxon>Asteroideae</taxon>
        <taxon>Anthemideae</taxon>
        <taxon>Anthemidinae</taxon>
        <taxon>Tanacetum</taxon>
    </lineage>
</organism>
<keyword evidence="2" id="KW-1133">Transmembrane helix</keyword>
<keyword evidence="2" id="KW-0472">Membrane</keyword>
<feature type="region of interest" description="Disordered" evidence="1">
    <location>
        <begin position="35"/>
        <end position="102"/>
    </location>
</feature>
<accession>A0A699GLI6</accession>